<dbReference type="PROSITE" id="PS51186">
    <property type="entry name" value="GNAT"/>
    <property type="match status" value="1"/>
</dbReference>
<evidence type="ECO:0000256" key="15">
    <source>
        <dbReference type="ARBA" id="ARBA00073647"/>
    </source>
</evidence>
<protein>
    <recommendedName>
        <fullName evidence="15">Spermidine N(1)-acetyltransferase</fullName>
        <ecNumber evidence="4">2.3.1.57</ecNumber>
    </recommendedName>
    <alternativeName>
        <fullName evidence="16">Spermidine/spermine N(1)-acetyltransferase</fullName>
    </alternativeName>
</protein>
<evidence type="ECO:0000256" key="2">
    <source>
        <dbReference type="ARBA" id="ARBA00004723"/>
    </source>
</evidence>
<evidence type="ECO:0000313" key="21">
    <source>
        <dbReference type="Proteomes" id="UP000320431"/>
    </source>
</evidence>
<dbReference type="KEGG" id="lmb:C9I47_2198"/>
<organism evidence="18 20">
    <name type="scientific">Marilutibacter maris</name>
    <dbReference type="NCBI Taxonomy" id="1605891"/>
    <lineage>
        <taxon>Bacteria</taxon>
        <taxon>Pseudomonadati</taxon>
        <taxon>Pseudomonadota</taxon>
        <taxon>Gammaproteobacteria</taxon>
        <taxon>Lysobacterales</taxon>
        <taxon>Lysobacteraceae</taxon>
        <taxon>Marilutibacter</taxon>
    </lineage>
</organism>
<dbReference type="EC" id="2.3.1.57" evidence="4"/>
<reference evidence="19 21" key="2">
    <citation type="submission" date="2019-10" db="EMBL/GenBank/DDBJ databases">
        <title>Lysobacter alkalisoli sp. nov., isolated from saline-alkaline soil.</title>
        <authorList>
            <person name="Sun J.-Q."/>
        </authorList>
    </citation>
    <scope>NUCLEOTIDE SEQUENCE [LARGE SCALE GENOMIC DNA]</scope>
    <source>
        <strain evidence="19 21">KCTC 42381</strain>
    </source>
</reference>
<proteinExistence type="inferred from homology"/>
<comment type="catalytic activity">
    <reaction evidence="13">
        <text>spermidine + acetyl-CoA = N(1)-acetylspermidine + CoA + H(+)</text>
        <dbReference type="Rhea" id="RHEA:28150"/>
        <dbReference type="ChEBI" id="CHEBI:15378"/>
        <dbReference type="ChEBI" id="CHEBI:57287"/>
        <dbReference type="ChEBI" id="CHEBI:57288"/>
        <dbReference type="ChEBI" id="CHEBI:57834"/>
        <dbReference type="ChEBI" id="CHEBI:58324"/>
        <dbReference type="EC" id="2.3.1.57"/>
    </reaction>
</comment>
<evidence type="ECO:0000256" key="5">
    <source>
        <dbReference type="ARBA" id="ARBA00022490"/>
    </source>
</evidence>
<dbReference type="FunFam" id="3.40.630.30:FF:000007">
    <property type="entry name" value="Spermidine N(1)-acetyltransferase"/>
    <property type="match status" value="1"/>
</dbReference>
<evidence type="ECO:0000256" key="11">
    <source>
        <dbReference type="ARBA" id="ARBA00052230"/>
    </source>
</evidence>
<comment type="similarity">
    <text evidence="3">Belongs to the acetyltransferase family.</text>
</comment>
<dbReference type="Pfam" id="PF13302">
    <property type="entry name" value="Acetyltransf_3"/>
    <property type="match status" value="1"/>
</dbReference>
<feature type="domain" description="N-acetyltransferase" evidence="17">
    <location>
        <begin position="13"/>
        <end position="174"/>
    </location>
</feature>
<gene>
    <name evidence="19" type="primary">speG</name>
    <name evidence="18" type="ORF">C9I47_2198</name>
    <name evidence="19" type="ORF">FKV24_001805</name>
</gene>
<evidence type="ECO:0000313" key="18">
    <source>
        <dbReference type="EMBL" id="AWV07881.1"/>
    </source>
</evidence>
<dbReference type="AlphaFoldDB" id="A0A2U9T5R9"/>
<keyword evidence="5" id="KW-0963">Cytoplasm</keyword>
<dbReference type="SUPFAM" id="SSF55729">
    <property type="entry name" value="Acyl-CoA N-acyltransferases (Nat)"/>
    <property type="match status" value="1"/>
</dbReference>
<evidence type="ECO:0000256" key="12">
    <source>
        <dbReference type="ARBA" id="ARBA00052273"/>
    </source>
</evidence>
<dbReference type="InterPro" id="IPR000182">
    <property type="entry name" value="GNAT_dom"/>
</dbReference>
<dbReference type="OrthoDB" id="9795206at2"/>
<evidence type="ECO:0000256" key="9">
    <source>
        <dbReference type="ARBA" id="ARBA00023315"/>
    </source>
</evidence>
<evidence type="ECO:0000256" key="4">
    <source>
        <dbReference type="ARBA" id="ARBA00013209"/>
    </source>
</evidence>
<evidence type="ECO:0000256" key="6">
    <source>
        <dbReference type="ARBA" id="ARBA00022679"/>
    </source>
</evidence>
<dbReference type="GO" id="GO:0000287">
    <property type="term" value="F:magnesium ion binding"/>
    <property type="evidence" value="ECO:0007669"/>
    <property type="project" value="UniProtKB-ARBA"/>
</dbReference>
<dbReference type="Proteomes" id="UP000249447">
    <property type="component" value="Chromosome"/>
</dbReference>
<dbReference type="GO" id="GO:0005737">
    <property type="term" value="C:cytoplasm"/>
    <property type="evidence" value="ECO:0007669"/>
    <property type="project" value="UniProtKB-SubCell"/>
</dbReference>
<name>A0A2U9T5R9_9GAMM</name>
<keyword evidence="6 18" id="KW-0808">Transferase</keyword>
<comment type="catalytic activity">
    <reaction evidence="12">
        <text>an alkane-alpha,omega-diamine + acetyl-CoA = an N-acetylalkane-alpha,omega-diamine + CoA + H(+)</text>
        <dbReference type="Rhea" id="RHEA:11116"/>
        <dbReference type="Rhea" id="RHEA-COMP:9766"/>
        <dbReference type="Rhea" id="RHEA-COMP:9767"/>
        <dbReference type="ChEBI" id="CHEBI:15378"/>
        <dbReference type="ChEBI" id="CHEBI:57287"/>
        <dbReference type="ChEBI" id="CHEBI:57288"/>
        <dbReference type="ChEBI" id="CHEBI:70977"/>
        <dbReference type="ChEBI" id="CHEBI:70988"/>
        <dbReference type="EC" id="2.3.1.57"/>
    </reaction>
</comment>
<comment type="catalytic activity">
    <reaction evidence="10">
        <text>spermine + acetyl-CoA = N(1)-acetylspermine + CoA + H(+)</text>
        <dbReference type="Rhea" id="RHEA:33099"/>
        <dbReference type="ChEBI" id="CHEBI:15378"/>
        <dbReference type="ChEBI" id="CHEBI:45725"/>
        <dbReference type="ChEBI" id="CHEBI:57287"/>
        <dbReference type="ChEBI" id="CHEBI:57288"/>
        <dbReference type="ChEBI" id="CHEBI:58101"/>
        <dbReference type="EC" id="2.3.1.57"/>
    </reaction>
</comment>
<comment type="pathway">
    <text evidence="2">Amine and polyamine degradation; spermine degradation.</text>
</comment>
<sequence length="188" mass="21754">MNATSDTSSPASVTLRPLERDDLHFVHGLNNNRSVMAYWFEEPYESFVELEELYRKHIHDQSERRFIIENDQRQRVGLVELVEIDHLHRRAEFLIMVSPEAQGRGYARAATQRAINYAFRVLNLYKLYLLVDVDNARAIRIYEGVGFIREGVLIDEYFSDGRYHSAIRMALFQHQALAPDDAPGRAGG</sequence>
<evidence type="ECO:0000256" key="8">
    <source>
        <dbReference type="ARBA" id="ARBA00022842"/>
    </source>
</evidence>
<dbReference type="EMBL" id="VICD02000017">
    <property type="protein sequence ID" value="KAB8198493.1"/>
    <property type="molecule type" value="Genomic_DNA"/>
</dbReference>
<keyword evidence="8" id="KW-0460">Magnesium</keyword>
<dbReference type="PANTHER" id="PTHR43415:SF6">
    <property type="entry name" value="SPERMIDINE N(1)-ACETYLTRANSFERASE"/>
    <property type="match status" value="1"/>
</dbReference>
<evidence type="ECO:0000256" key="3">
    <source>
        <dbReference type="ARBA" id="ARBA00008694"/>
    </source>
</evidence>
<dbReference type="EMBL" id="CP029843">
    <property type="protein sequence ID" value="AWV07881.1"/>
    <property type="molecule type" value="Genomic_DNA"/>
</dbReference>
<dbReference type="Proteomes" id="UP000320431">
    <property type="component" value="Unassembled WGS sequence"/>
</dbReference>
<dbReference type="NCBIfam" id="NF011709">
    <property type="entry name" value="PRK15130.1"/>
    <property type="match status" value="1"/>
</dbReference>
<dbReference type="RefSeq" id="WP_111266954.1">
    <property type="nucleotide sequence ID" value="NZ_CP029843.1"/>
</dbReference>
<evidence type="ECO:0000256" key="7">
    <source>
        <dbReference type="ARBA" id="ARBA00022723"/>
    </source>
</evidence>
<accession>A0A2U9T5R9</accession>
<evidence type="ECO:0000256" key="14">
    <source>
        <dbReference type="ARBA" id="ARBA00060713"/>
    </source>
</evidence>
<dbReference type="Gene3D" id="3.40.630.30">
    <property type="match status" value="1"/>
</dbReference>
<keyword evidence="7" id="KW-0479">Metal-binding</keyword>
<comment type="subcellular location">
    <subcellularLocation>
        <location evidence="1">Cytoplasm</location>
    </subcellularLocation>
</comment>
<evidence type="ECO:0000256" key="10">
    <source>
        <dbReference type="ARBA" id="ARBA00050555"/>
    </source>
</evidence>
<dbReference type="GO" id="GO:0004145">
    <property type="term" value="F:diamine N-acetyltransferase activity"/>
    <property type="evidence" value="ECO:0007669"/>
    <property type="project" value="UniProtKB-EC"/>
</dbReference>
<reference evidence="18 20" key="1">
    <citation type="submission" date="2018-05" db="EMBL/GenBank/DDBJ databases">
        <title>The complete genome of Lysobacter maris HZ9B, a marine bacterium antagonistic against terrestrial plant pathogens.</title>
        <authorList>
            <person name="Zhang X.-Q."/>
        </authorList>
    </citation>
    <scope>NUCLEOTIDE SEQUENCE [LARGE SCALE GENOMIC DNA]</scope>
    <source>
        <strain evidence="18 20">HZ9B</strain>
    </source>
</reference>
<dbReference type="PANTHER" id="PTHR43415">
    <property type="entry name" value="SPERMIDINE N(1)-ACETYLTRANSFERASE"/>
    <property type="match status" value="1"/>
</dbReference>
<evidence type="ECO:0000313" key="19">
    <source>
        <dbReference type="EMBL" id="KAB8198493.1"/>
    </source>
</evidence>
<keyword evidence="9 19" id="KW-0012">Acyltransferase</keyword>
<evidence type="ECO:0000313" key="20">
    <source>
        <dbReference type="Proteomes" id="UP000249447"/>
    </source>
</evidence>
<keyword evidence="20" id="KW-1185">Reference proteome</keyword>
<evidence type="ECO:0000256" key="1">
    <source>
        <dbReference type="ARBA" id="ARBA00004496"/>
    </source>
</evidence>
<dbReference type="InterPro" id="IPR016181">
    <property type="entry name" value="Acyl_CoA_acyltransferase"/>
</dbReference>
<comment type="catalytic activity">
    <reaction evidence="11">
        <text>spermidine + acetyl-CoA = N(8)-acetylspermidine + CoA + H(+)</text>
        <dbReference type="Rhea" id="RHEA:28270"/>
        <dbReference type="ChEBI" id="CHEBI:15378"/>
        <dbReference type="ChEBI" id="CHEBI:57287"/>
        <dbReference type="ChEBI" id="CHEBI:57288"/>
        <dbReference type="ChEBI" id="CHEBI:57834"/>
        <dbReference type="ChEBI" id="CHEBI:58535"/>
        <dbReference type="EC" id="2.3.1.57"/>
    </reaction>
</comment>
<comment type="pathway">
    <text evidence="14">Amine and polyamine degradation; spermidine degradation.</text>
</comment>
<evidence type="ECO:0000256" key="13">
    <source>
        <dbReference type="ARBA" id="ARBA00052368"/>
    </source>
</evidence>
<evidence type="ECO:0000259" key="17">
    <source>
        <dbReference type="PROSITE" id="PS51186"/>
    </source>
</evidence>
<evidence type="ECO:0000256" key="16">
    <source>
        <dbReference type="ARBA" id="ARBA00079997"/>
    </source>
</evidence>
<dbReference type="CDD" id="cd04301">
    <property type="entry name" value="NAT_SF"/>
    <property type="match status" value="1"/>
</dbReference>